<feature type="signal peptide" evidence="1">
    <location>
        <begin position="1"/>
        <end position="17"/>
    </location>
</feature>
<gene>
    <name evidence="2" type="ORF">ILEXP_LOCUS13156</name>
</gene>
<keyword evidence="1" id="KW-0732">Signal</keyword>
<accession>A0ABC8RTK3</accession>
<sequence>MQACLALHYVGRGHVLAIWVTCIPWMSLQLVPAPNPSLLIKACSIEAARVSPARMVNKLNGCLDNRATYSSVCQ</sequence>
<dbReference type="Proteomes" id="UP001642360">
    <property type="component" value="Unassembled WGS sequence"/>
</dbReference>
<dbReference type="EMBL" id="CAUOFW020001480">
    <property type="protein sequence ID" value="CAK9145347.1"/>
    <property type="molecule type" value="Genomic_DNA"/>
</dbReference>
<evidence type="ECO:0000313" key="2">
    <source>
        <dbReference type="EMBL" id="CAK9145347.1"/>
    </source>
</evidence>
<keyword evidence="3" id="KW-1185">Reference proteome</keyword>
<protein>
    <recommendedName>
        <fullName evidence="4">Secreted protein</fullName>
    </recommendedName>
</protein>
<proteinExistence type="predicted"/>
<feature type="non-terminal residue" evidence="2">
    <location>
        <position position="74"/>
    </location>
</feature>
<dbReference type="AlphaFoldDB" id="A0ABC8RTK3"/>
<comment type="caution">
    <text evidence="2">The sequence shown here is derived from an EMBL/GenBank/DDBJ whole genome shotgun (WGS) entry which is preliminary data.</text>
</comment>
<evidence type="ECO:0008006" key="4">
    <source>
        <dbReference type="Google" id="ProtNLM"/>
    </source>
</evidence>
<evidence type="ECO:0000313" key="3">
    <source>
        <dbReference type="Proteomes" id="UP001642360"/>
    </source>
</evidence>
<organism evidence="2 3">
    <name type="scientific">Ilex paraguariensis</name>
    <name type="common">yerba mate</name>
    <dbReference type="NCBI Taxonomy" id="185542"/>
    <lineage>
        <taxon>Eukaryota</taxon>
        <taxon>Viridiplantae</taxon>
        <taxon>Streptophyta</taxon>
        <taxon>Embryophyta</taxon>
        <taxon>Tracheophyta</taxon>
        <taxon>Spermatophyta</taxon>
        <taxon>Magnoliopsida</taxon>
        <taxon>eudicotyledons</taxon>
        <taxon>Gunneridae</taxon>
        <taxon>Pentapetalae</taxon>
        <taxon>asterids</taxon>
        <taxon>campanulids</taxon>
        <taxon>Aquifoliales</taxon>
        <taxon>Aquifoliaceae</taxon>
        <taxon>Ilex</taxon>
    </lineage>
</organism>
<evidence type="ECO:0000256" key="1">
    <source>
        <dbReference type="SAM" id="SignalP"/>
    </source>
</evidence>
<name>A0ABC8RTK3_9AQUA</name>
<reference evidence="2 3" key="1">
    <citation type="submission" date="2024-02" db="EMBL/GenBank/DDBJ databases">
        <authorList>
            <person name="Vignale AGUSTIN F."/>
            <person name="Sosa J E."/>
            <person name="Modenutti C."/>
        </authorList>
    </citation>
    <scope>NUCLEOTIDE SEQUENCE [LARGE SCALE GENOMIC DNA]</scope>
</reference>
<feature type="chain" id="PRO_5044788332" description="Secreted protein" evidence="1">
    <location>
        <begin position="18"/>
        <end position="74"/>
    </location>
</feature>